<feature type="transmembrane region" description="Helical" evidence="8">
    <location>
        <begin position="12"/>
        <end position="40"/>
    </location>
</feature>
<accession>A0A0K2GX91</accession>
<feature type="transmembrane region" description="Helical" evidence="8">
    <location>
        <begin position="205"/>
        <end position="223"/>
    </location>
</feature>
<keyword evidence="3" id="KW-0813">Transport</keyword>
<dbReference type="PANTHER" id="PTHR30269:SF0">
    <property type="entry name" value="MEMBRANE TRANSPORTER PROTEIN YFCA-RELATED"/>
    <property type="match status" value="1"/>
</dbReference>
<proteinExistence type="inferred from homology"/>
<gene>
    <name evidence="9" type="ORF">CLAC_00160</name>
</gene>
<keyword evidence="6 8" id="KW-1133">Transmembrane helix</keyword>
<name>A0A0K2GX91_9CORY</name>
<dbReference type="STRING" id="1408189.CLAC_00160"/>
<dbReference type="RefSeq" id="WP_053411194.1">
    <property type="nucleotide sequence ID" value="NZ_CP006841.1"/>
</dbReference>
<dbReference type="AlphaFoldDB" id="A0A0K2GX91"/>
<dbReference type="PANTHER" id="PTHR30269">
    <property type="entry name" value="TRANSMEMBRANE PROTEIN YFCA"/>
    <property type="match status" value="1"/>
</dbReference>
<feature type="transmembrane region" description="Helical" evidence="8">
    <location>
        <begin position="82"/>
        <end position="100"/>
    </location>
</feature>
<evidence type="ECO:0000256" key="4">
    <source>
        <dbReference type="ARBA" id="ARBA00022475"/>
    </source>
</evidence>
<evidence type="ECO:0000313" key="10">
    <source>
        <dbReference type="Proteomes" id="UP000058446"/>
    </source>
</evidence>
<dbReference type="Proteomes" id="UP000058446">
    <property type="component" value="Chromosome"/>
</dbReference>
<dbReference type="GO" id="GO:0005886">
    <property type="term" value="C:plasma membrane"/>
    <property type="evidence" value="ECO:0007669"/>
    <property type="project" value="UniProtKB-SubCell"/>
</dbReference>
<dbReference type="InterPro" id="IPR052017">
    <property type="entry name" value="TSUP"/>
</dbReference>
<reference evidence="9 10" key="1">
    <citation type="submission" date="2013-10" db="EMBL/GenBank/DDBJ databases">
        <title>Complete genome sequence of Corynebacterium lactis DSM 45799(T), isolated from raw cow milk.</title>
        <authorList>
            <person name="Ruckert C."/>
            <person name="Albersmeier A."/>
            <person name="Lipski A."/>
            <person name="Kalinowski J."/>
        </authorList>
    </citation>
    <scope>NUCLEOTIDE SEQUENCE [LARGE SCALE GENOMIC DNA]</scope>
    <source>
        <strain evidence="9 10">RW2-5</strain>
    </source>
</reference>
<evidence type="ECO:0000256" key="6">
    <source>
        <dbReference type="ARBA" id="ARBA00022989"/>
    </source>
</evidence>
<evidence type="ECO:0000256" key="5">
    <source>
        <dbReference type="ARBA" id="ARBA00022692"/>
    </source>
</evidence>
<dbReference type="PATRIC" id="fig|1408189.4.peg.33"/>
<dbReference type="InterPro" id="IPR002781">
    <property type="entry name" value="TM_pro_TauE-like"/>
</dbReference>
<keyword evidence="5 8" id="KW-0812">Transmembrane</keyword>
<sequence length="262" mass="26662">MLTGASITSVVVMIIGSLAAGWVDAVVGGGGLILVPLIMIMNPAFSNAQALGVNKVAGVFGTSSAAVVLARKVPSARGALRFAPLALAGSIGGALLASMLDKAVMRPIIIFALVAVGIFVALKPEFGQVAIPRRKTLAVWAAIAALIAVIGFYDGAFGPGTGMFLILCFTTLLGMNFRDSAAWAKVLNVFTNLGALVTFAAQGEVLWLLGLVLAAANVIGAQIGARMVLTKGSGFVRAVILAVVVVMALKLGMDQFGVNPIG</sequence>
<keyword evidence="4 8" id="KW-1003">Cell membrane</keyword>
<comment type="similarity">
    <text evidence="2 8">Belongs to the 4-toluene sulfonate uptake permease (TSUP) (TC 2.A.102) family.</text>
</comment>
<keyword evidence="10" id="KW-1185">Reference proteome</keyword>
<evidence type="ECO:0000256" key="1">
    <source>
        <dbReference type="ARBA" id="ARBA00004651"/>
    </source>
</evidence>
<feature type="transmembrane region" description="Helical" evidence="8">
    <location>
        <begin position="52"/>
        <end position="70"/>
    </location>
</feature>
<protein>
    <recommendedName>
        <fullName evidence="8">Probable membrane transporter protein</fullName>
    </recommendedName>
</protein>
<evidence type="ECO:0000256" key="3">
    <source>
        <dbReference type="ARBA" id="ARBA00022448"/>
    </source>
</evidence>
<feature type="transmembrane region" description="Helical" evidence="8">
    <location>
        <begin position="235"/>
        <end position="253"/>
    </location>
</feature>
<comment type="subcellular location">
    <subcellularLocation>
        <location evidence="1 8">Cell membrane</location>
        <topology evidence="1 8">Multi-pass membrane protein</topology>
    </subcellularLocation>
</comment>
<dbReference type="EMBL" id="CP006841">
    <property type="protein sequence ID" value="ALA66407.1"/>
    <property type="molecule type" value="Genomic_DNA"/>
</dbReference>
<dbReference type="Pfam" id="PF01925">
    <property type="entry name" value="TauE"/>
    <property type="match status" value="1"/>
</dbReference>
<dbReference type="KEGG" id="clw:CLAC_00160"/>
<evidence type="ECO:0000256" key="7">
    <source>
        <dbReference type="ARBA" id="ARBA00023136"/>
    </source>
</evidence>
<evidence type="ECO:0000256" key="2">
    <source>
        <dbReference type="ARBA" id="ARBA00009142"/>
    </source>
</evidence>
<organism evidence="9 10">
    <name type="scientific">Corynebacterium lactis RW2-5</name>
    <dbReference type="NCBI Taxonomy" id="1408189"/>
    <lineage>
        <taxon>Bacteria</taxon>
        <taxon>Bacillati</taxon>
        <taxon>Actinomycetota</taxon>
        <taxon>Actinomycetes</taxon>
        <taxon>Mycobacteriales</taxon>
        <taxon>Corynebacteriaceae</taxon>
        <taxon>Corynebacterium</taxon>
    </lineage>
</organism>
<feature type="transmembrane region" description="Helical" evidence="8">
    <location>
        <begin position="106"/>
        <end position="124"/>
    </location>
</feature>
<evidence type="ECO:0000256" key="8">
    <source>
        <dbReference type="RuleBase" id="RU363041"/>
    </source>
</evidence>
<evidence type="ECO:0000313" key="9">
    <source>
        <dbReference type="EMBL" id="ALA66407.1"/>
    </source>
</evidence>
<feature type="transmembrane region" description="Helical" evidence="8">
    <location>
        <begin position="136"/>
        <end position="153"/>
    </location>
</feature>
<keyword evidence="7 8" id="KW-0472">Membrane</keyword>